<reference evidence="3" key="2">
    <citation type="submission" date="2025-08" db="UniProtKB">
        <authorList>
            <consortium name="RefSeq"/>
        </authorList>
    </citation>
    <scope>IDENTIFICATION</scope>
    <source>
        <tissue evidence="3">Leaf</tissue>
    </source>
</reference>
<dbReference type="Gene3D" id="1.25.40.1050">
    <property type="match status" value="1"/>
</dbReference>
<proteinExistence type="predicted"/>
<dbReference type="InterPro" id="IPR041412">
    <property type="entry name" value="Xrn1_helical"/>
</dbReference>
<gene>
    <name evidence="3" type="primary">LOC104229808</name>
</gene>
<reference evidence="2" key="1">
    <citation type="journal article" date="2013" name="Genome Biol.">
        <title>Reference genomes and transcriptomes of Nicotiana sylvestris and Nicotiana tomentosiformis.</title>
        <authorList>
            <person name="Sierro N."/>
            <person name="Battey J.N."/>
            <person name="Ouadi S."/>
            <person name="Bovet L."/>
            <person name="Goepfert S."/>
            <person name="Bakaher N."/>
            <person name="Peitsch M.C."/>
            <person name="Ivanov N.V."/>
        </authorList>
    </citation>
    <scope>NUCLEOTIDE SEQUENCE [LARGE SCALE GENOMIC DNA]</scope>
</reference>
<name>A0A1U7X2W3_NICSY</name>
<dbReference type="GO" id="GO:0005634">
    <property type="term" value="C:nucleus"/>
    <property type="evidence" value="ECO:0007669"/>
    <property type="project" value="TreeGrafter"/>
</dbReference>
<dbReference type="Pfam" id="PF17846">
    <property type="entry name" value="XRN_M"/>
    <property type="match status" value="1"/>
</dbReference>
<dbReference type="AlphaFoldDB" id="A0A1U7X2W3"/>
<dbReference type="RefSeq" id="XP_009780815.1">
    <property type="nucleotide sequence ID" value="XM_009782513.1"/>
</dbReference>
<keyword evidence="2" id="KW-1185">Reference proteome</keyword>
<accession>A0A1U7X2W3</accession>
<sequence>MNGKRFSWQGIAKLPFIEEARLLAEVAKIEHSLTEEETRRNSVMCDMLFVSLSHPLSPCIFSLDDRCKKLTDNERFKVKEQLDPIARFVCNYSYLC</sequence>
<feature type="domain" description="Xrn1 helical" evidence="1">
    <location>
        <begin position="1"/>
        <end position="82"/>
    </location>
</feature>
<dbReference type="GO" id="GO:0000956">
    <property type="term" value="P:nuclear-transcribed mRNA catabolic process"/>
    <property type="evidence" value="ECO:0007669"/>
    <property type="project" value="TreeGrafter"/>
</dbReference>
<organism evidence="2 3">
    <name type="scientific">Nicotiana sylvestris</name>
    <name type="common">Wood tobacco</name>
    <name type="synonym">South American tobacco</name>
    <dbReference type="NCBI Taxonomy" id="4096"/>
    <lineage>
        <taxon>Eukaryota</taxon>
        <taxon>Viridiplantae</taxon>
        <taxon>Streptophyta</taxon>
        <taxon>Embryophyta</taxon>
        <taxon>Tracheophyta</taxon>
        <taxon>Spermatophyta</taxon>
        <taxon>Magnoliopsida</taxon>
        <taxon>eudicotyledons</taxon>
        <taxon>Gunneridae</taxon>
        <taxon>Pentapetalae</taxon>
        <taxon>asterids</taxon>
        <taxon>lamiids</taxon>
        <taxon>Solanales</taxon>
        <taxon>Solanaceae</taxon>
        <taxon>Nicotianoideae</taxon>
        <taxon>Nicotianeae</taxon>
        <taxon>Nicotiana</taxon>
    </lineage>
</organism>
<evidence type="ECO:0000313" key="2">
    <source>
        <dbReference type="Proteomes" id="UP000189701"/>
    </source>
</evidence>
<dbReference type="eggNOG" id="KOG2044">
    <property type="taxonomic scope" value="Eukaryota"/>
</dbReference>
<dbReference type="PANTHER" id="PTHR12341:SF72">
    <property type="entry name" value="5'-3' EXORIBONUCLEASE"/>
    <property type="match status" value="1"/>
</dbReference>
<dbReference type="Proteomes" id="UP000189701">
    <property type="component" value="Unplaced"/>
</dbReference>
<evidence type="ECO:0000313" key="3">
    <source>
        <dbReference type="RefSeq" id="XP_009780815.1"/>
    </source>
</evidence>
<protein>
    <submittedName>
        <fullName evidence="3">5'-3' exoribonuclease 3-like</fullName>
    </submittedName>
</protein>
<dbReference type="GO" id="GO:0004534">
    <property type="term" value="F:5'-3' RNA exonuclease activity"/>
    <property type="evidence" value="ECO:0007669"/>
    <property type="project" value="TreeGrafter"/>
</dbReference>
<dbReference type="STRING" id="4096.A0A1U7X2W3"/>
<dbReference type="PANTHER" id="PTHR12341">
    <property type="entry name" value="5'-&gt;3' EXORIBONUCLEASE"/>
    <property type="match status" value="1"/>
</dbReference>
<dbReference type="InterPro" id="IPR027073">
    <property type="entry name" value="5_3_exoribonuclease"/>
</dbReference>
<evidence type="ECO:0000259" key="1">
    <source>
        <dbReference type="Pfam" id="PF17846"/>
    </source>
</evidence>
<dbReference type="GO" id="GO:0003723">
    <property type="term" value="F:RNA binding"/>
    <property type="evidence" value="ECO:0007669"/>
    <property type="project" value="TreeGrafter"/>
</dbReference>